<dbReference type="SUPFAM" id="SSF54001">
    <property type="entry name" value="Cysteine proteinases"/>
    <property type="match status" value="1"/>
</dbReference>
<feature type="transmembrane region" description="Helical" evidence="2">
    <location>
        <begin position="23"/>
        <end position="43"/>
    </location>
</feature>
<keyword evidence="2" id="KW-1133">Transmembrane helix</keyword>
<keyword evidence="5" id="KW-1185">Reference proteome</keyword>
<proteinExistence type="predicted"/>
<organism evidence="4 5">
    <name type="scientific">Grylomicrobium aquisgranensis</name>
    <dbReference type="NCBI Taxonomy" id="2926318"/>
    <lineage>
        <taxon>Bacteria</taxon>
        <taxon>Bacillati</taxon>
        <taxon>Bacillota</taxon>
        <taxon>Erysipelotrichia</taxon>
        <taxon>Erysipelotrichales</taxon>
        <taxon>Erysipelotrichaceae</taxon>
        <taxon>Grylomicrobium</taxon>
    </lineage>
</organism>
<evidence type="ECO:0000256" key="2">
    <source>
        <dbReference type="SAM" id="Phobius"/>
    </source>
</evidence>
<accession>A0AB35U1R0</accession>
<keyword evidence="2" id="KW-0472">Membrane</keyword>
<feature type="region of interest" description="Disordered" evidence="1">
    <location>
        <begin position="178"/>
        <end position="197"/>
    </location>
</feature>
<feature type="domain" description="Transglutaminase-like" evidence="3">
    <location>
        <begin position="287"/>
        <end position="380"/>
    </location>
</feature>
<dbReference type="InterPro" id="IPR013783">
    <property type="entry name" value="Ig-like_fold"/>
</dbReference>
<evidence type="ECO:0000313" key="4">
    <source>
        <dbReference type="EMBL" id="MDX8419663.1"/>
    </source>
</evidence>
<comment type="caution">
    <text evidence="4">The sequence shown here is derived from an EMBL/GenBank/DDBJ whole genome shotgun (WGS) entry which is preliminary data.</text>
</comment>
<reference evidence="4 5" key="1">
    <citation type="submission" date="2022-03" db="EMBL/GenBank/DDBJ databases">
        <title>Novel taxa within the pig intestine.</title>
        <authorList>
            <person name="Wylensek D."/>
            <person name="Bishof K."/>
            <person name="Afrizal A."/>
            <person name="Clavel T."/>
        </authorList>
    </citation>
    <scope>NUCLEOTIDE SEQUENCE [LARGE SCALE GENOMIC DNA]</scope>
    <source>
        <strain evidence="4 5">CLA-KB-P133</strain>
    </source>
</reference>
<dbReference type="Gene3D" id="2.60.40.10">
    <property type="entry name" value="Immunoglobulins"/>
    <property type="match status" value="1"/>
</dbReference>
<sequence length="414" mass="45257">MIFELDLFGNIYYMGKKKLKKSVVISIAVICATAASGVGYRVYALENKRKREAEKQRVISELECTLNGDGILEYGKETVDSLTLVTVSDYADDGQKITVTAAPVEIDGSVVGTQKVTYTLSTVDAYNDEVSKKFEKTIEVKDTQAPAISLSQDSVTLEYGSSFDPNSVVSSVQDPVDGDLEKVDQEPETPDVSGNGWYTVTSDVDTSVPGEYSVTVHAVDKNGNAAEDKRAAVTVQDKVSTASSLQSSQAVTSNASPAGSTDTFSVSTPGDTGNATLNSLADDILSGIINDSMSDREKCYAIYQWTENHIRYTGGSDHSDWVSGGITALSTRRGDCYAFYSGGRSLLTRAGFQTMEMKFPNNGHYWVKVYIDGSWLNWDATTGWGTERFLWTDDQLHNYSYYNASSGETIYYYF</sequence>
<evidence type="ECO:0000259" key="3">
    <source>
        <dbReference type="Pfam" id="PF01841"/>
    </source>
</evidence>
<dbReference type="Gene3D" id="3.10.620.30">
    <property type="match status" value="1"/>
</dbReference>
<dbReference type="Pfam" id="PF01841">
    <property type="entry name" value="Transglut_core"/>
    <property type="match status" value="1"/>
</dbReference>
<dbReference type="InterPro" id="IPR038765">
    <property type="entry name" value="Papain-like_cys_pep_sf"/>
</dbReference>
<dbReference type="RefSeq" id="WP_370595996.1">
    <property type="nucleotide sequence ID" value="NZ_JALBUR010000012.1"/>
</dbReference>
<evidence type="ECO:0000313" key="5">
    <source>
        <dbReference type="Proteomes" id="UP001286174"/>
    </source>
</evidence>
<dbReference type="InterPro" id="IPR002931">
    <property type="entry name" value="Transglutaminase-like"/>
</dbReference>
<dbReference type="EMBL" id="JALBUR010000012">
    <property type="protein sequence ID" value="MDX8419663.1"/>
    <property type="molecule type" value="Genomic_DNA"/>
</dbReference>
<name>A0AB35U1R0_9FIRM</name>
<keyword evidence="2" id="KW-0812">Transmembrane</keyword>
<feature type="region of interest" description="Disordered" evidence="1">
    <location>
        <begin position="242"/>
        <end position="264"/>
    </location>
</feature>
<protein>
    <recommendedName>
        <fullName evidence="3">Transglutaminase-like domain-containing protein</fullName>
    </recommendedName>
</protein>
<gene>
    <name evidence="4" type="ORF">MOZ60_06105</name>
</gene>
<dbReference type="AlphaFoldDB" id="A0AB35U1R0"/>
<evidence type="ECO:0000256" key="1">
    <source>
        <dbReference type="SAM" id="MobiDB-lite"/>
    </source>
</evidence>
<dbReference type="Proteomes" id="UP001286174">
    <property type="component" value="Unassembled WGS sequence"/>
</dbReference>